<protein>
    <submittedName>
        <fullName evidence="3">SPOR domain-containing protein</fullName>
    </submittedName>
</protein>
<dbReference type="InterPro" id="IPR036680">
    <property type="entry name" value="SPOR-like_sf"/>
</dbReference>
<sequence length="338" mass="38062">MNHLAKHIEKLVWQHECVIVPQFGGFVTQVQSASITETEGLFVPPTRTVGFNDKLLGNDGILVRSYMEMYGLAETEAKRLLQTDILEMREQLLHHGFYDLGHLGILKQNEDGEILFTPNSGWTVPEYFGLETFDFPRLTETFAVEYPQEKPDAEQASQKHAEHITLHINRRMLHTALSIAAAIFLFFLVSTPLNTNLWHKNQALLAQDILSSALAIMPRMETHPSARPDTICSNTLATGVEVATESKSEKTAQKTELEANNLSHEFAVVIASAIPKENALDYVNHLQKKGYTDVCIHQHGAMVRVLFRGFETEADARKKMQTLQGIPDFQGAWILELK</sequence>
<evidence type="ECO:0000313" key="3">
    <source>
        <dbReference type="EMBL" id="MDM8145670.1"/>
    </source>
</evidence>
<reference evidence="4" key="1">
    <citation type="submission" date="2023-07" db="EMBL/GenBank/DDBJ databases">
        <title>Identification and characterization of horizontal gene transfer across gut microbiota members of farm animals based on homology search.</title>
        <authorList>
            <person name="Schwarzerova J."/>
            <person name="Nykrynova M."/>
            <person name="Jureckova K."/>
            <person name="Cejkova D."/>
            <person name="Rychlik I."/>
        </authorList>
    </citation>
    <scope>NUCLEOTIDE SEQUENCE [LARGE SCALE GENOMIC DNA]</scope>
    <source>
        <strain evidence="4">ET4</strain>
    </source>
</reference>
<dbReference type="SUPFAM" id="SSF110997">
    <property type="entry name" value="Sporulation related repeat"/>
    <property type="match status" value="1"/>
</dbReference>
<proteinExistence type="predicted"/>
<dbReference type="InterPro" id="IPR007730">
    <property type="entry name" value="SPOR-like_dom"/>
</dbReference>
<gene>
    <name evidence="3" type="ORF">QUW02_07010</name>
</gene>
<dbReference type="InterPro" id="IPR040495">
    <property type="entry name" value="HU-CCDC81_bac_1"/>
</dbReference>
<keyword evidence="1" id="KW-0812">Transmembrane</keyword>
<keyword evidence="4" id="KW-1185">Reference proteome</keyword>
<feature type="transmembrane region" description="Helical" evidence="1">
    <location>
        <begin position="173"/>
        <end position="193"/>
    </location>
</feature>
<evidence type="ECO:0000256" key="1">
    <source>
        <dbReference type="SAM" id="Phobius"/>
    </source>
</evidence>
<evidence type="ECO:0000313" key="4">
    <source>
        <dbReference type="Proteomes" id="UP001228403"/>
    </source>
</evidence>
<comment type="caution">
    <text evidence="3">The sequence shown here is derived from an EMBL/GenBank/DDBJ whole genome shotgun (WGS) entry which is preliminary data.</text>
</comment>
<dbReference type="EMBL" id="JAUDCF010000013">
    <property type="protein sequence ID" value="MDM8145670.1"/>
    <property type="molecule type" value="Genomic_DNA"/>
</dbReference>
<name>A0ABT7U558_9BACE</name>
<organism evidence="3 4">
    <name type="scientific">Bacteroides eggerthii</name>
    <dbReference type="NCBI Taxonomy" id="28111"/>
    <lineage>
        <taxon>Bacteria</taxon>
        <taxon>Pseudomonadati</taxon>
        <taxon>Bacteroidota</taxon>
        <taxon>Bacteroidia</taxon>
        <taxon>Bacteroidales</taxon>
        <taxon>Bacteroidaceae</taxon>
        <taxon>Bacteroides</taxon>
    </lineage>
</organism>
<dbReference type="InterPro" id="IPR041268">
    <property type="entry name" value="HU-CCDC81_bac_2"/>
</dbReference>
<dbReference type="Gene3D" id="3.30.70.1070">
    <property type="entry name" value="Sporulation related repeat"/>
    <property type="match status" value="1"/>
</dbReference>
<dbReference type="Pfam" id="PF18175">
    <property type="entry name" value="HU-CCDC81_bac_2"/>
    <property type="match status" value="1"/>
</dbReference>
<accession>A0ABT7U558</accession>
<dbReference type="Pfam" id="PF18174">
    <property type="entry name" value="HU-CCDC81_bac_1"/>
    <property type="match status" value="1"/>
</dbReference>
<dbReference type="Pfam" id="PF05036">
    <property type="entry name" value="SPOR"/>
    <property type="match status" value="1"/>
</dbReference>
<keyword evidence="1" id="KW-0472">Membrane</keyword>
<dbReference type="Proteomes" id="UP001228403">
    <property type="component" value="Unassembled WGS sequence"/>
</dbReference>
<evidence type="ECO:0000259" key="2">
    <source>
        <dbReference type="PROSITE" id="PS51724"/>
    </source>
</evidence>
<dbReference type="PROSITE" id="PS51724">
    <property type="entry name" value="SPOR"/>
    <property type="match status" value="1"/>
</dbReference>
<keyword evidence="1" id="KW-1133">Transmembrane helix</keyword>
<feature type="domain" description="SPOR" evidence="2">
    <location>
        <begin position="260"/>
        <end position="336"/>
    </location>
</feature>